<protein>
    <recommendedName>
        <fullName evidence="2">MULE transposase domain-containing protein</fullName>
    </recommendedName>
</protein>
<feature type="domain" description="MULE transposase" evidence="2">
    <location>
        <begin position="95"/>
        <end position="187"/>
    </location>
</feature>
<evidence type="ECO:0000313" key="3">
    <source>
        <dbReference type="EMBL" id="KAJ0205576.1"/>
    </source>
</evidence>
<evidence type="ECO:0000256" key="1">
    <source>
        <dbReference type="SAM" id="MobiDB-lite"/>
    </source>
</evidence>
<keyword evidence="4" id="KW-1185">Reference proteome</keyword>
<dbReference type="Pfam" id="PF10551">
    <property type="entry name" value="MULE"/>
    <property type="match status" value="1"/>
</dbReference>
<feature type="compositionally biased region" description="Polar residues" evidence="1">
    <location>
        <begin position="265"/>
        <end position="284"/>
    </location>
</feature>
<reference evidence="3 4" key="1">
    <citation type="journal article" date="2017" name="Nat. Commun.">
        <title>Genome assembly with in vitro proximity ligation data and whole-genome triplication in lettuce.</title>
        <authorList>
            <person name="Reyes-Chin-Wo S."/>
            <person name="Wang Z."/>
            <person name="Yang X."/>
            <person name="Kozik A."/>
            <person name="Arikit S."/>
            <person name="Song C."/>
            <person name="Xia L."/>
            <person name="Froenicke L."/>
            <person name="Lavelle D.O."/>
            <person name="Truco M.J."/>
            <person name="Xia R."/>
            <person name="Zhu S."/>
            <person name="Xu C."/>
            <person name="Xu H."/>
            <person name="Xu X."/>
            <person name="Cox K."/>
            <person name="Korf I."/>
            <person name="Meyers B.C."/>
            <person name="Michelmore R.W."/>
        </authorList>
    </citation>
    <scope>NUCLEOTIDE SEQUENCE [LARGE SCALE GENOMIC DNA]</scope>
    <source>
        <strain evidence="4">cv. Salinas</strain>
        <tissue evidence="3">Seedlings</tissue>
    </source>
</reference>
<name>A0A9R1VFU4_LACSA</name>
<evidence type="ECO:0000313" key="4">
    <source>
        <dbReference type="Proteomes" id="UP000235145"/>
    </source>
</evidence>
<feature type="region of interest" description="Disordered" evidence="1">
    <location>
        <begin position="262"/>
        <end position="284"/>
    </location>
</feature>
<dbReference type="EMBL" id="NBSK02000005">
    <property type="protein sequence ID" value="KAJ0205576.1"/>
    <property type="molecule type" value="Genomic_DNA"/>
</dbReference>
<dbReference type="InterPro" id="IPR018289">
    <property type="entry name" value="MULE_transposase_dom"/>
</dbReference>
<proteinExistence type="predicted"/>
<accession>A0A9R1VFU4</accession>
<feature type="region of interest" description="Disordered" evidence="1">
    <location>
        <begin position="300"/>
        <end position="328"/>
    </location>
</feature>
<evidence type="ECO:0000259" key="2">
    <source>
        <dbReference type="Pfam" id="PF10551"/>
    </source>
</evidence>
<organism evidence="3 4">
    <name type="scientific">Lactuca sativa</name>
    <name type="common">Garden lettuce</name>
    <dbReference type="NCBI Taxonomy" id="4236"/>
    <lineage>
        <taxon>Eukaryota</taxon>
        <taxon>Viridiplantae</taxon>
        <taxon>Streptophyta</taxon>
        <taxon>Embryophyta</taxon>
        <taxon>Tracheophyta</taxon>
        <taxon>Spermatophyta</taxon>
        <taxon>Magnoliopsida</taxon>
        <taxon>eudicotyledons</taxon>
        <taxon>Gunneridae</taxon>
        <taxon>Pentapetalae</taxon>
        <taxon>asterids</taxon>
        <taxon>campanulids</taxon>
        <taxon>Asterales</taxon>
        <taxon>Asteraceae</taxon>
        <taxon>Cichorioideae</taxon>
        <taxon>Cichorieae</taxon>
        <taxon>Lactucinae</taxon>
        <taxon>Lactuca</taxon>
    </lineage>
</organism>
<sequence>MLEKKYQVGLSDMKVHRVKTKALESIKGDFVAQNSCLRDYLQEVQTRNPNTTVKLQVQSEPCYASKSRVFEWVYICLGPLKSGFAARKRDLLGPDGAFMKGPYHGMILTAVGLNENNYTYPLACVIVEEEKFNSWAWFLTNLGDDLGLYANSNFTFISDRQKGLLHALEKLFPTAEHRYCLRHLHENMKRRAHCDVLLNNMCENLNNKIVKSRDKPIISCLEIIREYIMRKIVMVQNEIDKANGPLTPTATKALQKKLKKMTCKGQSQTGNGTRQGTTWNTTGQGVEGCNAGVNKSAREYTSQGATGSSGGVKKELGRREKAPYFENL</sequence>
<dbReference type="AlphaFoldDB" id="A0A9R1VFU4"/>
<dbReference type="PANTHER" id="PTHR31973:SF190">
    <property type="entry name" value="MULE TRANSPOSASE DOMAIN-CONTAINING PROTEIN"/>
    <property type="match status" value="1"/>
</dbReference>
<gene>
    <name evidence="3" type="ORF">LSAT_V11C500262660</name>
</gene>
<dbReference type="Proteomes" id="UP000235145">
    <property type="component" value="Unassembled WGS sequence"/>
</dbReference>
<dbReference type="PANTHER" id="PTHR31973">
    <property type="entry name" value="POLYPROTEIN, PUTATIVE-RELATED"/>
    <property type="match status" value="1"/>
</dbReference>
<feature type="compositionally biased region" description="Basic and acidic residues" evidence="1">
    <location>
        <begin position="312"/>
        <end position="328"/>
    </location>
</feature>
<comment type="caution">
    <text evidence="3">The sequence shown here is derived from an EMBL/GenBank/DDBJ whole genome shotgun (WGS) entry which is preliminary data.</text>
</comment>